<comment type="caution">
    <text evidence="1">The sequence shown here is derived from an EMBL/GenBank/DDBJ whole genome shotgun (WGS) entry which is preliminary data.</text>
</comment>
<dbReference type="EMBL" id="BJWL01000008">
    <property type="protein sequence ID" value="GFY93437.1"/>
    <property type="molecule type" value="Genomic_DNA"/>
</dbReference>
<dbReference type="Proteomes" id="UP000585474">
    <property type="component" value="Unassembled WGS sequence"/>
</dbReference>
<proteinExistence type="predicted"/>
<evidence type="ECO:0000313" key="1">
    <source>
        <dbReference type="EMBL" id="GFY93437.1"/>
    </source>
</evidence>
<protein>
    <submittedName>
        <fullName evidence="1">Uncharacterized protein</fullName>
    </submittedName>
</protein>
<reference evidence="1 2" key="1">
    <citation type="submission" date="2019-07" db="EMBL/GenBank/DDBJ databases">
        <title>De Novo Assembly of kiwifruit Actinidia rufa.</title>
        <authorList>
            <person name="Sugita-Konishi S."/>
            <person name="Sato K."/>
            <person name="Mori E."/>
            <person name="Abe Y."/>
            <person name="Kisaki G."/>
            <person name="Hamano K."/>
            <person name="Suezawa K."/>
            <person name="Otani M."/>
            <person name="Fukuda T."/>
            <person name="Manabe T."/>
            <person name="Gomi K."/>
            <person name="Tabuchi M."/>
            <person name="Akimitsu K."/>
            <person name="Kataoka I."/>
        </authorList>
    </citation>
    <scope>NUCLEOTIDE SEQUENCE [LARGE SCALE GENOMIC DNA]</scope>
    <source>
        <strain evidence="2">cv. Fuchu</strain>
    </source>
</reference>
<dbReference type="AlphaFoldDB" id="A0A7J0F695"/>
<sequence>MDSSIVNAPKTMETDLKLDIVSMRGLQLPRGKVLHKLERFKVRTVNVDGVVVVKEDKK</sequence>
<keyword evidence="2" id="KW-1185">Reference proteome</keyword>
<accession>A0A7J0F695</accession>
<evidence type="ECO:0000313" key="2">
    <source>
        <dbReference type="Proteomes" id="UP000585474"/>
    </source>
</evidence>
<name>A0A7J0F695_9ERIC</name>
<organism evidence="1 2">
    <name type="scientific">Actinidia rufa</name>
    <dbReference type="NCBI Taxonomy" id="165716"/>
    <lineage>
        <taxon>Eukaryota</taxon>
        <taxon>Viridiplantae</taxon>
        <taxon>Streptophyta</taxon>
        <taxon>Embryophyta</taxon>
        <taxon>Tracheophyta</taxon>
        <taxon>Spermatophyta</taxon>
        <taxon>Magnoliopsida</taxon>
        <taxon>eudicotyledons</taxon>
        <taxon>Gunneridae</taxon>
        <taxon>Pentapetalae</taxon>
        <taxon>asterids</taxon>
        <taxon>Ericales</taxon>
        <taxon>Actinidiaceae</taxon>
        <taxon>Actinidia</taxon>
    </lineage>
</organism>
<gene>
    <name evidence="1" type="ORF">Acr_08g0018330</name>
</gene>